<dbReference type="EMBL" id="OIVN01004002">
    <property type="protein sequence ID" value="SPD14901.1"/>
    <property type="molecule type" value="Genomic_DNA"/>
</dbReference>
<dbReference type="EMBL" id="OIVN01005245">
    <property type="protein sequence ID" value="SPD21584.1"/>
    <property type="molecule type" value="Genomic_DNA"/>
</dbReference>
<accession>A0A2N9HTB6</accession>
<gene>
    <name evidence="2" type="ORF">FSB_LOCUS42783</name>
    <name evidence="3" type="ORF">FSB_LOCUS49466</name>
</gene>
<organism evidence="2">
    <name type="scientific">Fagus sylvatica</name>
    <name type="common">Beechnut</name>
    <dbReference type="NCBI Taxonomy" id="28930"/>
    <lineage>
        <taxon>Eukaryota</taxon>
        <taxon>Viridiplantae</taxon>
        <taxon>Streptophyta</taxon>
        <taxon>Embryophyta</taxon>
        <taxon>Tracheophyta</taxon>
        <taxon>Spermatophyta</taxon>
        <taxon>Magnoliopsida</taxon>
        <taxon>eudicotyledons</taxon>
        <taxon>Gunneridae</taxon>
        <taxon>Pentapetalae</taxon>
        <taxon>rosids</taxon>
        <taxon>fabids</taxon>
        <taxon>Fagales</taxon>
        <taxon>Fagaceae</taxon>
        <taxon>Fagus</taxon>
    </lineage>
</organism>
<evidence type="ECO:0000256" key="1">
    <source>
        <dbReference type="SAM" id="MobiDB-lite"/>
    </source>
</evidence>
<proteinExistence type="predicted"/>
<reference evidence="2" key="1">
    <citation type="submission" date="2018-02" db="EMBL/GenBank/DDBJ databases">
        <authorList>
            <person name="Cohen D.B."/>
            <person name="Kent A.D."/>
        </authorList>
    </citation>
    <scope>NUCLEOTIDE SEQUENCE</scope>
</reference>
<sequence>MSRTVSTTCKATEAAPPQLLRIERRPAFGKRLETIEEGIEGGHSQSYNPSPPAAMGSASKANFLKQNPSMVAG</sequence>
<evidence type="ECO:0000313" key="3">
    <source>
        <dbReference type="EMBL" id="SPD21584.1"/>
    </source>
</evidence>
<dbReference type="AlphaFoldDB" id="A0A2N9HTB6"/>
<feature type="compositionally biased region" description="Polar residues" evidence="1">
    <location>
        <begin position="64"/>
        <end position="73"/>
    </location>
</feature>
<feature type="region of interest" description="Disordered" evidence="1">
    <location>
        <begin position="36"/>
        <end position="73"/>
    </location>
</feature>
<protein>
    <submittedName>
        <fullName evidence="2">Uncharacterized protein</fullName>
    </submittedName>
</protein>
<name>A0A2N9HTB6_FAGSY</name>
<evidence type="ECO:0000313" key="2">
    <source>
        <dbReference type="EMBL" id="SPD14901.1"/>
    </source>
</evidence>